<feature type="transmembrane region" description="Helical" evidence="7">
    <location>
        <begin position="328"/>
        <end position="353"/>
    </location>
</feature>
<evidence type="ECO:0000259" key="9">
    <source>
        <dbReference type="Pfam" id="PF12704"/>
    </source>
</evidence>
<dbReference type="EMBL" id="LGKN01000005">
    <property type="protein sequence ID" value="KPL87796.1"/>
    <property type="molecule type" value="Genomic_DNA"/>
</dbReference>
<proteinExistence type="inferred from homology"/>
<dbReference type="Pfam" id="PF12704">
    <property type="entry name" value="MacB_PCD"/>
    <property type="match status" value="1"/>
</dbReference>
<evidence type="ECO:0000256" key="2">
    <source>
        <dbReference type="ARBA" id="ARBA00022475"/>
    </source>
</evidence>
<dbReference type="OrthoDB" id="9770036at2"/>
<reference evidence="10 12" key="1">
    <citation type="journal article" date="2015" name="Genome Announc.">
        <title>Draft Genome Sequence of a Heterotrophic Facultative Anaerobic Thermophilic Bacterium, Ardenticatena maritima Strain 110ST.</title>
        <authorList>
            <person name="Kawaichi S."/>
            <person name="Yoshida T."/>
            <person name="Sako Y."/>
            <person name="Nakamura R."/>
        </authorList>
    </citation>
    <scope>NUCLEOTIDE SEQUENCE [LARGE SCALE GENOMIC DNA]</scope>
    <source>
        <strain evidence="10 12">110S</strain>
    </source>
</reference>
<evidence type="ECO:0000256" key="7">
    <source>
        <dbReference type="SAM" id="Phobius"/>
    </source>
</evidence>
<evidence type="ECO:0000259" key="8">
    <source>
        <dbReference type="Pfam" id="PF02687"/>
    </source>
</evidence>
<dbReference type="InterPro" id="IPR003838">
    <property type="entry name" value="ABC3_permease_C"/>
</dbReference>
<keyword evidence="5 7" id="KW-0472">Membrane</keyword>
<evidence type="ECO:0000256" key="3">
    <source>
        <dbReference type="ARBA" id="ARBA00022692"/>
    </source>
</evidence>
<dbReference type="Pfam" id="PF02687">
    <property type="entry name" value="FtsX"/>
    <property type="match status" value="1"/>
</dbReference>
<dbReference type="InterPro" id="IPR025857">
    <property type="entry name" value="MacB_PCD"/>
</dbReference>
<accession>A0A0M9UCL9</accession>
<sequence length="408" mass="43834">MNIKEGIRIALRALSANKLRSVLTMLGIIIGVGAVIALLSVGQGVQQFVTESIQSTGTNLLFVIPGSPGGGSTGLTLSVKDAEAIADPRNVSNVVAVAAELSRGANVERGRITRRFPISGVTIEFPQVRNFTVEIGRFFDDSEAATGSRVAVIGANVYDVLFPEGEYPIGQVIKINGIPFRVIGVMERKGGGAFGSEDDNIWIPLSTMHRYLSSPRNQRGELLVSVIYVQVASADVMDQVADEITELLRQRHNIQFREDDDFTVINQADLVAIFGEITGVLTLFLGAIAGISLLVGGIGIMNIMLVSVTERTREIGIRKAVGAKRRDILFQFLIEAIVLSMLGGFLGIVLGWIGSIIISTLSEDLTPIVTLDAVLLATGFSAAVGLFFGIYPAYRASRLNPIEALRYE</sequence>
<evidence type="ECO:0000313" key="10">
    <source>
        <dbReference type="EMBL" id="GAP63087.1"/>
    </source>
</evidence>
<name>A0A0M9UCL9_9CHLR</name>
<dbReference type="Proteomes" id="UP000037784">
    <property type="component" value="Unassembled WGS sequence"/>
</dbReference>
<keyword evidence="3 7" id="KW-0812">Transmembrane</keyword>
<keyword evidence="12" id="KW-1185">Reference proteome</keyword>
<dbReference type="AlphaFoldDB" id="A0A0M9UCL9"/>
<reference evidence="11 13" key="2">
    <citation type="submission" date="2015-07" db="EMBL/GenBank/DDBJ databases">
        <title>Whole genome sequence of Ardenticatena maritima DSM 23922.</title>
        <authorList>
            <person name="Hemp J."/>
            <person name="Ward L.M."/>
            <person name="Pace L.A."/>
            <person name="Fischer W.W."/>
        </authorList>
    </citation>
    <scope>NUCLEOTIDE SEQUENCE [LARGE SCALE GENOMIC DNA]</scope>
    <source>
        <strain evidence="11 13">110S</strain>
    </source>
</reference>
<organism evidence="10 12">
    <name type="scientific">Ardenticatena maritima</name>
    <dbReference type="NCBI Taxonomy" id="872965"/>
    <lineage>
        <taxon>Bacteria</taxon>
        <taxon>Bacillati</taxon>
        <taxon>Chloroflexota</taxon>
        <taxon>Ardenticatenia</taxon>
        <taxon>Ardenticatenales</taxon>
        <taxon>Ardenticatenaceae</taxon>
        <taxon>Ardenticatena</taxon>
    </lineage>
</organism>
<feature type="transmembrane region" description="Helical" evidence="7">
    <location>
        <begin position="283"/>
        <end position="308"/>
    </location>
</feature>
<dbReference type="Proteomes" id="UP000050502">
    <property type="component" value="Unassembled WGS sequence"/>
</dbReference>
<gene>
    <name evidence="10" type="ORF">ARMA_1510</name>
    <name evidence="11" type="ORF">SE16_09540</name>
</gene>
<feature type="transmembrane region" description="Helical" evidence="7">
    <location>
        <begin position="373"/>
        <end position="394"/>
    </location>
</feature>
<comment type="caution">
    <text evidence="10">The sequence shown here is derived from an EMBL/GenBank/DDBJ whole genome shotgun (WGS) entry which is preliminary data.</text>
</comment>
<dbReference type="STRING" id="872965.SE16_09540"/>
<comment type="subcellular location">
    <subcellularLocation>
        <location evidence="1">Cell membrane</location>
        <topology evidence="1">Multi-pass membrane protein</topology>
    </subcellularLocation>
</comment>
<dbReference type="InterPro" id="IPR050250">
    <property type="entry name" value="Macrolide_Exporter_MacB"/>
</dbReference>
<evidence type="ECO:0000256" key="6">
    <source>
        <dbReference type="ARBA" id="ARBA00038076"/>
    </source>
</evidence>
<comment type="similarity">
    <text evidence="6">Belongs to the ABC-4 integral membrane protein family.</text>
</comment>
<dbReference type="FunCoup" id="A0A0M9UCL9">
    <property type="interactions" value="275"/>
</dbReference>
<protein>
    <submittedName>
        <fullName evidence="10">Putative ABC transport system permease protein</fullName>
    </submittedName>
</protein>
<reference evidence="12" key="3">
    <citation type="submission" date="2015-08" db="EMBL/GenBank/DDBJ databases">
        <title>Draft Genome Sequence of a Heterotrophic Facultative Anaerobic Bacterium Ardenticatena maritima Strain 110S.</title>
        <authorList>
            <person name="Kawaichi S."/>
            <person name="Yoshida T."/>
            <person name="Sako Y."/>
            <person name="Nakamura R."/>
        </authorList>
    </citation>
    <scope>NUCLEOTIDE SEQUENCE [LARGE SCALE GENOMIC DNA]</scope>
    <source>
        <strain evidence="12">110S</strain>
    </source>
</reference>
<dbReference type="PANTHER" id="PTHR30572:SF4">
    <property type="entry name" value="ABC TRANSPORTER PERMEASE YTRF"/>
    <property type="match status" value="1"/>
</dbReference>
<dbReference type="GO" id="GO:0022857">
    <property type="term" value="F:transmembrane transporter activity"/>
    <property type="evidence" value="ECO:0007669"/>
    <property type="project" value="TreeGrafter"/>
</dbReference>
<dbReference type="GO" id="GO:0005886">
    <property type="term" value="C:plasma membrane"/>
    <property type="evidence" value="ECO:0007669"/>
    <property type="project" value="UniProtKB-SubCell"/>
</dbReference>
<keyword evidence="4 7" id="KW-1133">Transmembrane helix</keyword>
<dbReference type="InParanoid" id="A0A0M9UCL9"/>
<evidence type="ECO:0000256" key="4">
    <source>
        <dbReference type="ARBA" id="ARBA00022989"/>
    </source>
</evidence>
<feature type="domain" description="ABC3 transporter permease C-terminal" evidence="8">
    <location>
        <begin position="287"/>
        <end position="401"/>
    </location>
</feature>
<evidence type="ECO:0000256" key="5">
    <source>
        <dbReference type="ARBA" id="ARBA00023136"/>
    </source>
</evidence>
<dbReference type="RefSeq" id="WP_054492951.1">
    <property type="nucleotide sequence ID" value="NZ_BBZA01000113.1"/>
</dbReference>
<feature type="transmembrane region" description="Helical" evidence="7">
    <location>
        <begin position="21"/>
        <end position="42"/>
    </location>
</feature>
<dbReference type="EMBL" id="BBZA01000113">
    <property type="protein sequence ID" value="GAP63087.1"/>
    <property type="molecule type" value="Genomic_DNA"/>
</dbReference>
<evidence type="ECO:0000313" key="13">
    <source>
        <dbReference type="Proteomes" id="UP000050502"/>
    </source>
</evidence>
<feature type="domain" description="MacB-like periplasmic core" evidence="9">
    <location>
        <begin position="21"/>
        <end position="246"/>
    </location>
</feature>
<evidence type="ECO:0000313" key="11">
    <source>
        <dbReference type="EMBL" id="KPL87796.1"/>
    </source>
</evidence>
<evidence type="ECO:0000313" key="12">
    <source>
        <dbReference type="Proteomes" id="UP000037784"/>
    </source>
</evidence>
<evidence type="ECO:0000256" key="1">
    <source>
        <dbReference type="ARBA" id="ARBA00004651"/>
    </source>
</evidence>
<keyword evidence="2" id="KW-1003">Cell membrane</keyword>
<dbReference type="PANTHER" id="PTHR30572">
    <property type="entry name" value="MEMBRANE COMPONENT OF TRANSPORTER-RELATED"/>
    <property type="match status" value="1"/>
</dbReference>